<evidence type="ECO:0000256" key="1">
    <source>
        <dbReference type="SAM" id="Phobius"/>
    </source>
</evidence>
<dbReference type="SUPFAM" id="SSF82693">
    <property type="entry name" value="Multidrug efflux transporter AcrB pore domain, PN1, PN2, PC1 and PC2 subdomains"/>
    <property type="match status" value="2"/>
</dbReference>
<feature type="transmembrane region" description="Helical" evidence="1">
    <location>
        <begin position="442"/>
        <end position="462"/>
    </location>
</feature>
<dbReference type="AlphaFoldDB" id="A0A858R3W6"/>
<dbReference type="SUPFAM" id="SSF82714">
    <property type="entry name" value="Multidrug efflux transporter AcrB TolC docking domain, DN and DC subdomains"/>
    <property type="match status" value="2"/>
</dbReference>
<feature type="transmembrane region" description="Helical" evidence="1">
    <location>
        <begin position="371"/>
        <end position="391"/>
    </location>
</feature>
<feature type="transmembrane region" description="Helical" evidence="1">
    <location>
        <begin position="474"/>
        <end position="497"/>
    </location>
</feature>
<dbReference type="Gene3D" id="3.30.2090.10">
    <property type="entry name" value="Multidrug efflux transporter AcrB TolC docking domain, DN and DC subdomains"/>
    <property type="match status" value="2"/>
</dbReference>
<evidence type="ECO:0000313" key="3">
    <source>
        <dbReference type="Proteomes" id="UP000501891"/>
    </source>
</evidence>
<keyword evidence="1" id="KW-0472">Membrane</keyword>
<dbReference type="InterPro" id="IPR001036">
    <property type="entry name" value="Acrflvin-R"/>
</dbReference>
<evidence type="ECO:0000313" key="2">
    <source>
        <dbReference type="EMBL" id="QJE72129.1"/>
    </source>
</evidence>
<feature type="transmembrane region" description="Helical" evidence="1">
    <location>
        <begin position="532"/>
        <end position="550"/>
    </location>
</feature>
<dbReference type="InterPro" id="IPR027463">
    <property type="entry name" value="AcrB_DN_DC_subdom"/>
</dbReference>
<dbReference type="KEGG" id="acru:HHL28_02520"/>
<name>A0A858R3W6_9PROT</name>
<dbReference type="Proteomes" id="UP000501891">
    <property type="component" value="Chromosome"/>
</dbReference>
<proteinExistence type="predicted"/>
<accession>A0A858R3W6</accession>
<dbReference type="SUPFAM" id="SSF82866">
    <property type="entry name" value="Multidrug efflux transporter AcrB transmembrane domain"/>
    <property type="match status" value="1"/>
</dbReference>
<dbReference type="EMBL" id="CP051775">
    <property type="protein sequence ID" value="QJE72129.1"/>
    <property type="molecule type" value="Genomic_DNA"/>
</dbReference>
<organism evidence="2 3">
    <name type="scientific">Aerophototrophica crusticola</name>
    <dbReference type="NCBI Taxonomy" id="1709002"/>
    <lineage>
        <taxon>Bacteria</taxon>
        <taxon>Pseudomonadati</taxon>
        <taxon>Pseudomonadota</taxon>
        <taxon>Alphaproteobacteria</taxon>
        <taxon>Rhodospirillales</taxon>
        <taxon>Rhodospirillaceae</taxon>
        <taxon>Aerophototrophica</taxon>
    </lineage>
</organism>
<protein>
    <submittedName>
        <fullName evidence="2">Efflux RND transporter permease subunit</fullName>
    </submittedName>
</protein>
<dbReference type="Gene3D" id="3.30.70.1320">
    <property type="entry name" value="Multidrug efflux transporter AcrB pore domain like"/>
    <property type="match status" value="1"/>
</dbReference>
<dbReference type="PRINTS" id="PR00702">
    <property type="entry name" value="ACRIFLAVINRP"/>
</dbReference>
<dbReference type="Gene3D" id="1.20.1640.10">
    <property type="entry name" value="Multidrug efflux transporter AcrB transmembrane domain"/>
    <property type="match status" value="2"/>
</dbReference>
<reference evidence="2" key="1">
    <citation type="submission" date="2020-04" db="EMBL/GenBank/DDBJ databases">
        <title>A desert anoxygenic phototrophic bacterium fixes CO2 using RubisCO under aerobic conditions.</title>
        <authorList>
            <person name="Tang K."/>
        </authorList>
    </citation>
    <scope>NUCLEOTIDE SEQUENCE [LARGE SCALE GENOMIC DNA]</scope>
    <source>
        <strain evidence="2">MIMtkB3</strain>
    </source>
</reference>
<sequence length="821" mass="88901">MDIVKLGLRNPAALLVAVLVVVAAGIYSALTLPVQLFPEIEQPTIGVTASWRAASPQEVESEILEPIEDVLQGLPGVTEMRGGANPGFAFVTLTFSIDTDMQRTLLDVISRLNRLPTLPADADPPRITIGGGGPGGANANDTLIFYFIQKLPGTSGSLRDQYDYINNDVIPRIEAIEGVARVDWGAGGGGGPEHEVQVVFDPYRMAQFGITIPQVSQVVGRAQDVTGGFVDDGRRTYTVRYKGRFQPEQLSALILEWREGRPIRLGDVAEVKVDLERQFDYSFQNGNEAVGLRVIREQGANVLATLNEVKRVFAEMRDGEMKARGLTNNQSFDPSVYINNAISLLTGNLVSGIVLAVAVLWLFLRRTQLTLLVAITIPISLLSLFAVLAITGRSINVISLAGLAFAVGMVIDSAIVVLENIVRMRERGHDPDTASHEGARRVISALFASAATTVVTFVPIVFMKEVEGQIFADLALTIAVGVTISLIVCATVLPVAASRWMKLTPSMSGEARWVDWLSLRIMHLTANNRRRIVVIVALVGVSLGGSWLLFPSMSYLPPVKRDSVDAFLNFPVGTSVDLNREEVGKVVVERLMPYYLGEKQPKAKNFYVIGFPGGGSVAVRLEDESRLDEMMKIMREEILVGFPDVQAFANRGNLFGGLGAEGTVSLHLQSSDADGLADAASRGLQVLRDAFPGVAVFSDPNPEMAQPELAVIPDDQRIQEVGWTRTQVGSVVRALGDGLFLGEQFDGKDRLDIILRAPEWTGPEELEAVPVATPSGAVVPLGDLVDVVRSVGPANISRIDGKRTISLNIQPGRTSPWRTCW</sequence>
<dbReference type="Gene3D" id="3.30.70.1430">
    <property type="entry name" value="Multidrug efflux transporter AcrB pore domain"/>
    <property type="match status" value="2"/>
</dbReference>
<dbReference type="PANTHER" id="PTHR32063">
    <property type="match status" value="1"/>
</dbReference>
<feature type="transmembrane region" description="Helical" evidence="1">
    <location>
        <begin position="341"/>
        <end position="364"/>
    </location>
</feature>
<dbReference type="GO" id="GO:0042910">
    <property type="term" value="F:xenobiotic transmembrane transporter activity"/>
    <property type="evidence" value="ECO:0007669"/>
    <property type="project" value="TreeGrafter"/>
</dbReference>
<dbReference type="GO" id="GO:0005886">
    <property type="term" value="C:plasma membrane"/>
    <property type="evidence" value="ECO:0007669"/>
    <property type="project" value="TreeGrafter"/>
</dbReference>
<dbReference type="Gene3D" id="3.30.70.1440">
    <property type="entry name" value="Multidrug efflux transporter AcrB pore domain"/>
    <property type="match status" value="1"/>
</dbReference>
<dbReference type="Pfam" id="PF00873">
    <property type="entry name" value="ACR_tran"/>
    <property type="match status" value="1"/>
</dbReference>
<keyword evidence="1" id="KW-1133">Transmembrane helix</keyword>
<keyword evidence="3" id="KW-1185">Reference proteome</keyword>
<feature type="transmembrane region" description="Helical" evidence="1">
    <location>
        <begin position="397"/>
        <end position="422"/>
    </location>
</feature>
<dbReference type="PANTHER" id="PTHR32063:SF0">
    <property type="entry name" value="SWARMING MOTILITY PROTEIN SWRC"/>
    <property type="match status" value="1"/>
</dbReference>
<keyword evidence="1" id="KW-0812">Transmembrane</keyword>
<gene>
    <name evidence="2" type="ORF">HHL28_02520</name>
</gene>